<protein>
    <recommendedName>
        <fullName evidence="8">Endoglucanase</fullName>
        <ecNumber evidence="8">3.2.1.4</ecNumber>
    </recommendedName>
</protein>
<keyword evidence="7 8" id="KW-0624">Polysaccharide degradation</keyword>
<evidence type="ECO:0000256" key="6">
    <source>
        <dbReference type="ARBA" id="ARBA00023295"/>
    </source>
</evidence>
<dbReference type="PROSITE" id="PS00659">
    <property type="entry name" value="GLYCOSYL_HYDROL_F5"/>
    <property type="match status" value="1"/>
</dbReference>
<evidence type="ECO:0000256" key="3">
    <source>
        <dbReference type="ARBA" id="ARBA00022801"/>
    </source>
</evidence>
<dbReference type="Pfam" id="PF00553">
    <property type="entry name" value="CBM_2"/>
    <property type="match status" value="1"/>
</dbReference>
<evidence type="ECO:0000256" key="7">
    <source>
        <dbReference type="ARBA" id="ARBA00023326"/>
    </source>
</evidence>
<accession>A0A1H6HWL6</accession>
<dbReference type="InterPro" id="IPR001919">
    <property type="entry name" value="CBD2"/>
</dbReference>
<dbReference type="InterPro" id="IPR001547">
    <property type="entry name" value="Glyco_hydro_5"/>
</dbReference>
<keyword evidence="4 8" id="KW-0136">Cellulose degradation</keyword>
<sequence length="583" mass="62831">MYRLYNPYSGEHFYTASPAEKDALSRIGWRWEGVGWTAPARSNTPVYRLYNPYAPGGDHHYTTSPAERDALSRAGWRAEGIGWYSDDAHSVPLYREYNPYARTGTHNYTASKFEHDNLLAVGWRGEGIGWYGVGAGKPVSTTLASPSRNGALRVSGAQLVDGSGTPVQLRGISTHGIGWFPQYVNADCFGQLRREWNANVVRIALYTEEYNGYCSGGDRTYLRNLVKGGIKYATDNDMYVIVDWHILHDGNPLAHVDEAKAFFQEIARQYGGQGNVIYEICNEPNGGCSWADIKRYASQVIPVIRQQDPDGIVIVGTPTWSQEVDKAAVDPLPYGNVAYALHFYATTHRDDLRNRMVRVVQGGLPVFVSEFGICDASGNGAIDQASADQWVATMNSLGVSYCMWSLSNKAESASAIKSSCTKAAGFTASDLSQSGSWLYRTLTGDQKFANLTDTTGSEPGSAAGGGGSGGWSPSVPTGTTYAFDSGGLRVRATLVNSWPSGPQTFYQYSITLSNPSGAALSQWQVSLPFSQVVEVNQGWNCTQEATGGTVTLRNASYNGSIGAGQSQSDIGVIVAAGAGLSLG</sequence>
<comment type="catalytic activity">
    <reaction evidence="1 8">
        <text>Endohydrolysis of (1-&gt;4)-beta-D-glucosidic linkages in cellulose, lichenin and cereal beta-D-glucans.</text>
        <dbReference type="EC" id="3.2.1.4"/>
    </reaction>
</comment>
<evidence type="ECO:0000313" key="12">
    <source>
        <dbReference type="Proteomes" id="UP000199135"/>
    </source>
</evidence>
<comment type="similarity">
    <text evidence="8">Belongs to the glycosyl hydrolase 5 (cellulase A) family.</text>
</comment>
<evidence type="ECO:0000256" key="1">
    <source>
        <dbReference type="ARBA" id="ARBA00000966"/>
    </source>
</evidence>
<keyword evidence="6 8" id="KW-0326">Glycosidase</keyword>
<evidence type="ECO:0000313" key="11">
    <source>
        <dbReference type="EMBL" id="SEH38725.1"/>
    </source>
</evidence>
<keyword evidence="2" id="KW-0732">Signal</keyword>
<dbReference type="InterPro" id="IPR018087">
    <property type="entry name" value="Glyco_hydro_5_CS"/>
</dbReference>
<proteinExistence type="inferred from homology"/>
<feature type="region of interest" description="Disordered" evidence="9">
    <location>
        <begin position="451"/>
        <end position="476"/>
    </location>
</feature>
<comment type="caution">
    <text evidence="11">The sequence shown here is derived from an EMBL/GenBank/DDBJ whole genome shotgun (WGS) entry which is preliminary data.</text>
</comment>
<dbReference type="Pfam" id="PF00150">
    <property type="entry name" value="Cellulase"/>
    <property type="match status" value="1"/>
</dbReference>
<reference evidence="11 12" key="1">
    <citation type="submission" date="2016-10" db="EMBL/GenBank/DDBJ databases">
        <authorList>
            <person name="Varghese N."/>
            <person name="Submissions S."/>
        </authorList>
    </citation>
    <scope>NUCLEOTIDE SEQUENCE [LARGE SCALE GENOMIC DNA]</scope>
    <source>
        <strain evidence="11 12">WCP15</strain>
    </source>
</reference>
<evidence type="ECO:0000256" key="4">
    <source>
        <dbReference type="ARBA" id="ARBA00023001"/>
    </source>
</evidence>
<evidence type="ECO:0000259" key="10">
    <source>
        <dbReference type="PROSITE" id="PS51173"/>
    </source>
</evidence>
<keyword evidence="12" id="KW-1185">Reference proteome</keyword>
<dbReference type="SUPFAM" id="SSF51445">
    <property type="entry name" value="(Trans)glycosidases"/>
    <property type="match status" value="1"/>
</dbReference>
<dbReference type="InterPro" id="IPR008965">
    <property type="entry name" value="CBM2/CBM3_carb-bd_dom_sf"/>
</dbReference>
<evidence type="ECO:0000256" key="9">
    <source>
        <dbReference type="SAM" id="MobiDB-lite"/>
    </source>
</evidence>
<evidence type="ECO:0000256" key="5">
    <source>
        <dbReference type="ARBA" id="ARBA00023277"/>
    </source>
</evidence>
<evidence type="ECO:0000256" key="2">
    <source>
        <dbReference type="ARBA" id="ARBA00022729"/>
    </source>
</evidence>
<dbReference type="InterPro" id="IPR012291">
    <property type="entry name" value="CBM2_carb-bd_dom_sf"/>
</dbReference>
<feature type="domain" description="CBM2" evidence="10">
    <location>
        <begin position="476"/>
        <end position="583"/>
    </location>
</feature>
<dbReference type="EMBL" id="FNWT01000001">
    <property type="protein sequence ID" value="SEH38725.1"/>
    <property type="molecule type" value="Genomic_DNA"/>
</dbReference>
<keyword evidence="3 8" id="KW-0378">Hydrolase</keyword>
<dbReference type="SUPFAM" id="SSF49384">
    <property type="entry name" value="Carbohydrate-binding domain"/>
    <property type="match status" value="1"/>
</dbReference>
<dbReference type="PROSITE" id="PS51173">
    <property type="entry name" value="CBM2"/>
    <property type="match status" value="1"/>
</dbReference>
<dbReference type="InterPro" id="IPR043708">
    <property type="entry name" value="DUF5648"/>
</dbReference>
<dbReference type="Gene3D" id="3.20.20.80">
    <property type="entry name" value="Glycosidases"/>
    <property type="match status" value="1"/>
</dbReference>
<keyword evidence="5 8" id="KW-0119">Carbohydrate metabolism</keyword>
<dbReference type="SMART" id="SM00637">
    <property type="entry name" value="CBD_II"/>
    <property type="match status" value="1"/>
</dbReference>
<dbReference type="EC" id="3.2.1.4" evidence="8"/>
<gene>
    <name evidence="11" type="ORF">SAMN05216447_101267</name>
</gene>
<dbReference type="Gene3D" id="2.60.40.290">
    <property type="match status" value="1"/>
</dbReference>
<dbReference type="Pfam" id="PF18885">
    <property type="entry name" value="DUF5648"/>
    <property type="match status" value="1"/>
</dbReference>
<name>A0A1H6HWL6_9ACTN</name>
<organism evidence="11 12">
    <name type="scientific">Parafannyhessea umbonata</name>
    <dbReference type="NCBI Taxonomy" id="604330"/>
    <lineage>
        <taxon>Bacteria</taxon>
        <taxon>Bacillati</taxon>
        <taxon>Actinomycetota</taxon>
        <taxon>Coriobacteriia</taxon>
        <taxon>Coriobacteriales</taxon>
        <taxon>Atopobiaceae</taxon>
        <taxon>Parafannyhessea</taxon>
    </lineage>
</organism>
<evidence type="ECO:0000256" key="8">
    <source>
        <dbReference type="RuleBase" id="RU361153"/>
    </source>
</evidence>
<dbReference type="PANTHER" id="PTHR34142:SF1">
    <property type="entry name" value="GLYCOSIDE HYDROLASE FAMILY 5 DOMAIN-CONTAINING PROTEIN"/>
    <property type="match status" value="1"/>
</dbReference>
<dbReference type="PANTHER" id="PTHR34142">
    <property type="entry name" value="ENDO-BETA-1,4-GLUCANASE A"/>
    <property type="match status" value="1"/>
</dbReference>
<dbReference type="InterPro" id="IPR017853">
    <property type="entry name" value="GH"/>
</dbReference>
<dbReference type="Proteomes" id="UP000199135">
    <property type="component" value="Unassembled WGS sequence"/>
</dbReference>